<dbReference type="Proteomes" id="UP000176997">
    <property type="component" value="Unassembled WGS sequence"/>
</dbReference>
<dbReference type="InterPro" id="IPR013324">
    <property type="entry name" value="RNA_pol_sigma_r3/r4-like"/>
</dbReference>
<evidence type="ECO:0000256" key="1">
    <source>
        <dbReference type="ARBA" id="ARBA00010641"/>
    </source>
</evidence>
<dbReference type="InterPro" id="IPR014284">
    <property type="entry name" value="RNA_pol_sigma-70_dom"/>
</dbReference>
<dbReference type="AlphaFoldDB" id="A0A1G2S9Y9"/>
<dbReference type="EMBL" id="MHUS01000010">
    <property type="protein sequence ID" value="OHA81472.1"/>
    <property type="molecule type" value="Genomic_DNA"/>
</dbReference>
<dbReference type="PANTHER" id="PTHR43133:SF51">
    <property type="entry name" value="RNA POLYMERASE SIGMA FACTOR"/>
    <property type="match status" value="1"/>
</dbReference>
<gene>
    <name evidence="7" type="ORF">A2675_03300</name>
</gene>
<name>A0A1G2S9Y9_9BACT</name>
<evidence type="ECO:0000256" key="4">
    <source>
        <dbReference type="ARBA" id="ARBA00023163"/>
    </source>
</evidence>
<dbReference type="InterPro" id="IPR013325">
    <property type="entry name" value="RNA_pol_sigma_r2"/>
</dbReference>
<organism evidence="7 8">
    <name type="scientific">Candidatus Yonathbacteria bacterium RIFCSPHIGHO2_01_FULL_51_10</name>
    <dbReference type="NCBI Taxonomy" id="1802723"/>
    <lineage>
        <taxon>Bacteria</taxon>
        <taxon>Candidatus Yonathiibacteriota</taxon>
    </lineage>
</organism>
<comment type="similarity">
    <text evidence="1">Belongs to the sigma-70 factor family. ECF subfamily.</text>
</comment>
<feature type="domain" description="RNA polymerase sigma factor 70 region 4 type 2" evidence="6">
    <location>
        <begin position="126"/>
        <end position="171"/>
    </location>
</feature>
<dbReference type="InterPro" id="IPR039425">
    <property type="entry name" value="RNA_pol_sigma-70-like"/>
</dbReference>
<accession>A0A1G2S9Y9</accession>
<evidence type="ECO:0000256" key="2">
    <source>
        <dbReference type="ARBA" id="ARBA00023015"/>
    </source>
</evidence>
<comment type="caution">
    <text evidence="7">The sequence shown here is derived from an EMBL/GenBank/DDBJ whole genome shotgun (WGS) entry which is preliminary data.</text>
</comment>
<sequence>MSDSTKRSDEEIVENVRSNDQELYAVIIERYQSKLLRYAMSLIRDEHKAVDVVQESFIKAFVNLRSFDTRMKFSSWIYRIVHNEAMNSIVKHKHELPMPEDMDFDSGEDIVDDLSKEETRERVGICLARMPNLYSEPLALFFLEEKSYEEISDILRIPIGTVGTRISRAKSLMKKICQTTKR</sequence>
<dbReference type="CDD" id="cd06171">
    <property type="entry name" value="Sigma70_r4"/>
    <property type="match status" value="1"/>
</dbReference>
<dbReference type="Pfam" id="PF04542">
    <property type="entry name" value="Sigma70_r2"/>
    <property type="match status" value="1"/>
</dbReference>
<protein>
    <recommendedName>
        <fullName evidence="9">RNA polymerase sigma factor</fullName>
    </recommendedName>
</protein>
<dbReference type="GO" id="GO:0016987">
    <property type="term" value="F:sigma factor activity"/>
    <property type="evidence" value="ECO:0007669"/>
    <property type="project" value="UniProtKB-KW"/>
</dbReference>
<dbReference type="InterPro" id="IPR007627">
    <property type="entry name" value="RNA_pol_sigma70_r2"/>
</dbReference>
<keyword evidence="2" id="KW-0805">Transcription regulation</keyword>
<dbReference type="Pfam" id="PF08281">
    <property type="entry name" value="Sigma70_r4_2"/>
    <property type="match status" value="1"/>
</dbReference>
<dbReference type="GO" id="GO:0003677">
    <property type="term" value="F:DNA binding"/>
    <property type="evidence" value="ECO:0007669"/>
    <property type="project" value="InterPro"/>
</dbReference>
<evidence type="ECO:0000313" key="7">
    <source>
        <dbReference type="EMBL" id="OHA81472.1"/>
    </source>
</evidence>
<keyword evidence="3" id="KW-0731">Sigma factor</keyword>
<dbReference type="GO" id="GO:0006352">
    <property type="term" value="P:DNA-templated transcription initiation"/>
    <property type="evidence" value="ECO:0007669"/>
    <property type="project" value="InterPro"/>
</dbReference>
<dbReference type="InterPro" id="IPR036388">
    <property type="entry name" value="WH-like_DNA-bd_sf"/>
</dbReference>
<evidence type="ECO:0000259" key="5">
    <source>
        <dbReference type="Pfam" id="PF04542"/>
    </source>
</evidence>
<proteinExistence type="inferred from homology"/>
<reference evidence="7 8" key="1">
    <citation type="journal article" date="2016" name="Nat. Commun.">
        <title>Thousands of microbial genomes shed light on interconnected biogeochemical processes in an aquifer system.</title>
        <authorList>
            <person name="Anantharaman K."/>
            <person name="Brown C.T."/>
            <person name="Hug L.A."/>
            <person name="Sharon I."/>
            <person name="Castelle C.J."/>
            <person name="Probst A.J."/>
            <person name="Thomas B.C."/>
            <person name="Singh A."/>
            <person name="Wilkins M.J."/>
            <person name="Karaoz U."/>
            <person name="Brodie E.L."/>
            <person name="Williams K.H."/>
            <person name="Hubbard S.S."/>
            <person name="Banfield J.F."/>
        </authorList>
    </citation>
    <scope>NUCLEOTIDE SEQUENCE [LARGE SCALE GENOMIC DNA]</scope>
</reference>
<evidence type="ECO:0000256" key="3">
    <source>
        <dbReference type="ARBA" id="ARBA00023082"/>
    </source>
</evidence>
<evidence type="ECO:0000313" key="8">
    <source>
        <dbReference type="Proteomes" id="UP000176997"/>
    </source>
</evidence>
<dbReference type="NCBIfam" id="TIGR02937">
    <property type="entry name" value="sigma70-ECF"/>
    <property type="match status" value="1"/>
</dbReference>
<keyword evidence="4" id="KW-0804">Transcription</keyword>
<dbReference type="STRING" id="1802723.A2675_03300"/>
<evidence type="ECO:0008006" key="9">
    <source>
        <dbReference type="Google" id="ProtNLM"/>
    </source>
</evidence>
<dbReference type="SUPFAM" id="SSF88946">
    <property type="entry name" value="Sigma2 domain of RNA polymerase sigma factors"/>
    <property type="match status" value="1"/>
</dbReference>
<feature type="domain" description="RNA polymerase sigma-70 region 2" evidence="5">
    <location>
        <begin position="27"/>
        <end position="93"/>
    </location>
</feature>
<dbReference type="PANTHER" id="PTHR43133">
    <property type="entry name" value="RNA POLYMERASE ECF-TYPE SIGMA FACTO"/>
    <property type="match status" value="1"/>
</dbReference>
<dbReference type="Gene3D" id="1.10.1740.10">
    <property type="match status" value="1"/>
</dbReference>
<evidence type="ECO:0000259" key="6">
    <source>
        <dbReference type="Pfam" id="PF08281"/>
    </source>
</evidence>
<dbReference type="SUPFAM" id="SSF88659">
    <property type="entry name" value="Sigma3 and sigma4 domains of RNA polymerase sigma factors"/>
    <property type="match status" value="1"/>
</dbReference>
<dbReference type="Gene3D" id="1.10.10.10">
    <property type="entry name" value="Winged helix-like DNA-binding domain superfamily/Winged helix DNA-binding domain"/>
    <property type="match status" value="1"/>
</dbReference>
<dbReference type="InterPro" id="IPR013249">
    <property type="entry name" value="RNA_pol_sigma70_r4_t2"/>
</dbReference>